<gene>
    <name evidence="1" type="ORF">DPMN_137941</name>
</gene>
<dbReference type="Proteomes" id="UP000828390">
    <property type="component" value="Unassembled WGS sequence"/>
</dbReference>
<keyword evidence="2" id="KW-1185">Reference proteome</keyword>
<reference evidence="1" key="1">
    <citation type="journal article" date="2019" name="bioRxiv">
        <title>The Genome of the Zebra Mussel, Dreissena polymorpha: A Resource for Invasive Species Research.</title>
        <authorList>
            <person name="McCartney M.A."/>
            <person name="Auch B."/>
            <person name="Kono T."/>
            <person name="Mallez S."/>
            <person name="Zhang Y."/>
            <person name="Obille A."/>
            <person name="Becker A."/>
            <person name="Abrahante J.E."/>
            <person name="Garbe J."/>
            <person name="Badalamenti J.P."/>
            <person name="Herman A."/>
            <person name="Mangelson H."/>
            <person name="Liachko I."/>
            <person name="Sullivan S."/>
            <person name="Sone E.D."/>
            <person name="Koren S."/>
            <person name="Silverstein K.A.T."/>
            <person name="Beckman K.B."/>
            <person name="Gohl D.M."/>
        </authorList>
    </citation>
    <scope>NUCLEOTIDE SEQUENCE</scope>
    <source>
        <strain evidence="1">Duluth1</strain>
        <tissue evidence="1">Whole animal</tissue>
    </source>
</reference>
<reference evidence="1" key="2">
    <citation type="submission" date="2020-11" db="EMBL/GenBank/DDBJ databases">
        <authorList>
            <person name="McCartney M.A."/>
            <person name="Auch B."/>
            <person name="Kono T."/>
            <person name="Mallez S."/>
            <person name="Becker A."/>
            <person name="Gohl D.M."/>
            <person name="Silverstein K.A.T."/>
            <person name="Koren S."/>
            <person name="Bechman K.B."/>
            <person name="Herman A."/>
            <person name="Abrahante J.E."/>
            <person name="Garbe J."/>
        </authorList>
    </citation>
    <scope>NUCLEOTIDE SEQUENCE</scope>
    <source>
        <strain evidence="1">Duluth1</strain>
        <tissue evidence="1">Whole animal</tissue>
    </source>
</reference>
<protein>
    <submittedName>
        <fullName evidence="1">Uncharacterized protein</fullName>
    </submittedName>
</protein>
<proteinExistence type="predicted"/>
<sequence length="52" mass="6082">MPKDGIRRRDNQIIKGTCQRTDVLTCGYEEINQSQKISMVLATECRKWVHQC</sequence>
<evidence type="ECO:0000313" key="2">
    <source>
        <dbReference type="Proteomes" id="UP000828390"/>
    </source>
</evidence>
<dbReference type="AlphaFoldDB" id="A0A9D4JI46"/>
<comment type="caution">
    <text evidence="1">The sequence shown here is derived from an EMBL/GenBank/DDBJ whole genome shotgun (WGS) entry which is preliminary data.</text>
</comment>
<name>A0A9D4JI46_DREPO</name>
<dbReference type="EMBL" id="JAIWYP010000006">
    <property type="protein sequence ID" value="KAH3809568.1"/>
    <property type="molecule type" value="Genomic_DNA"/>
</dbReference>
<accession>A0A9D4JI46</accession>
<evidence type="ECO:0000313" key="1">
    <source>
        <dbReference type="EMBL" id="KAH3809568.1"/>
    </source>
</evidence>
<organism evidence="1 2">
    <name type="scientific">Dreissena polymorpha</name>
    <name type="common">Zebra mussel</name>
    <name type="synonym">Mytilus polymorpha</name>
    <dbReference type="NCBI Taxonomy" id="45954"/>
    <lineage>
        <taxon>Eukaryota</taxon>
        <taxon>Metazoa</taxon>
        <taxon>Spiralia</taxon>
        <taxon>Lophotrochozoa</taxon>
        <taxon>Mollusca</taxon>
        <taxon>Bivalvia</taxon>
        <taxon>Autobranchia</taxon>
        <taxon>Heteroconchia</taxon>
        <taxon>Euheterodonta</taxon>
        <taxon>Imparidentia</taxon>
        <taxon>Neoheterodontei</taxon>
        <taxon>Myida</taxon>
        <taxon>Dreissenoidea</taxon>
        <taxon>Dreissenidae</taxon>
        <taxon>Dreissena</taxon>
    </lineage>
</organism>